<dbReference type="Proteomes" id="UP000050517">
    <property type="component" value="Unassembled WGS sequence"/>
</dbReference>
<name>A0A0Q1AD23_9CORY</name>
<dbReference type="NCBIfam" id="TIGR02547">
    <property type="entry name" value="casA_cse1"/>
    <property type="match status" value="1"/>
</dbReference>
<dbReference type="AlphaFoldDB" id="A0A0Q1AD23"/>
<protein>
    <submittedName>
        <fullName evidence="1">CRISPR-associated protein CasA/Cse1</fullName>
    </submittedName>
</protein>
<dbReference type="OrthoDB" id="3187690at2"/>
<dbReference type="PATRIC" id="fig|1544416.3.peg.1355"/>
<keyword evidence="2" id="KW-1185">Reference proteome</keyword>
<reference evidence="1 2" key="1">
    <citation type="submission" date="2015-10" db="EMBL/GenBank/DDBJ databases">
        <title>Corynebacteirum lowii and Corynebacterium oculi species nova, derived from human clinical disease and and emended description of Corynebacterium mastiditis.</title>
        <authorList>
            <person name="Bernard K."/>
            <person name="Pacheco A.L."/>
            <person name="Mcdougall C."/>
            <person name="Burtx T."/>
            <person name="Weibe D."/>
            <person name="Tyler S."/>
            <person name="Olson A.B."/>
            <person name="Cnockaert M."/>
            <person name="Eguchi H."/>
            <person name="Kuwahara T."/>
            <person name="Nakayama-Imaohji H."/>
            <person name="Boudewijins M."/>
            <person name="Van Hoecke F."/>
            <person name="Bernier A.-M."/>
            <person name="Vandamme P."/>
        </authorList>
    </citation>
    <scope>NUCLEOTIDE SEQUENCE [LARGE SCALE GENOMIC DNA]</scope>
    <source>
        <strain evidence="1 2">NML 130210</strain>
    </source>
</reference>
<comment type="caution">
    <text evidence="1">The sequence shown here is derived from an EMBL/GenBank/DDBJ whole genome shotgun (WGS) entry which is preliminary data.</text>
</comment>
<dbReference type="Pfam" id="PF09481">
    <property type="entry name" value="CRISPR_Cse1"/>
    <property type="match status" value="1"/>
</dbReference>
<organism evidence="1 2">
    <name type="scientific">Corynebacterium oculi</name>
    <dbReference type="NCBI Taxonomy" id="1544416"/>
    <lineage>
        <taxon>Bacteria</taxon>
        <taxon>Bacillati</taxon>
        <taxon>Actinomycetota</taxon>
        <taxon>Actinomycetes</taxon>
        <taxon>Mycobacteriales</taxon>
        <taxon>Corynebacteriaceae</taxon>
        <taxon>Corynebacterium</taxon>
    </lineage>
</organism>
<evidence type="ECO:0000313" key="1">
    <source>
        <dbReference type="EMBL" id="KQB84545.1"/>
    </source>
</evidence>
<proteinExistence type="predicted"/>
<accession>A0A0Q1AD23</accession>
<evidence type="ECO:0000313" key="2">
    <source>
        <dbReference type="Proteomes" id="UP000050517"/>
    </source>
</evidence>
<dbReference type="RefSeq" id="WP_055122460.1">
    <property type="nucleotide sequence ID" value="NZ_LKST01000002.1"/>
</dbReference>
<dbReference type="InterPro" id="IPR013381">
    <property type="entry name" value="CRISPR-assoc_prot_Cse1"/>
</dbReference>
<sequence>MAFSLIDAPWIVCVRRDGTQGLMSLRQVFDGAADGKNAVVGLRGDSPAQDYAVLRLLLAIFWRAHSVELRRNQDSVYEHDEWFQEAWEEATSGAADTTVLDYLEQYRERFDLLHAETPFMQVADLHTEKGARLEARRIVPEAEDEYFTMRAGEARGTLSFAEAARWLIHTQAYDYSGIKSGAVGDPRVKGGKGYPIGTGWTGSTGGTVIVGSTLRETLVLNTTSDCLVNELDADRAAWERQPDTAAQRKPEAEAVYPTGPADLATWQARRVRLFHDGDRVTEVLVSNGDRIPEAGANIMDDPMTPYRYSANKSKNGHDVYYARPFDTDRTMWKSLEPLLALEGDPGFTDKNKAPKRPRNLTQLAELRNLEVVPEWANIQMVSVAYGPQASSIAEVVASTIEIPVSLLREEARRQRRLVLDNAQATVSAAVALGSFAGQLNTAAGGEHEFQPAPTDTLLSRLELPFSRWLAGLDEKKLEDHARQWQGYVRGRVLAEADVLLRGVSPQALVGREKAPASENGTPYIESAATVLRRLYKKLDEALPATVREKNKEGEEE</sequence>
<dbReference type="STRING" id="1544416.Cocul_01348"/>
<gene>
    <name evidence="1" type="primary">cse1</name>
    <name evidence="1" type="ORF">Cocul_01348</name>
</gene>
<dbReference type="CDD" id="cd09729">
    <property type="entry name" value="Cse1_I-E"/>
    <property type="match status" value="1"/>
</dbReference>
<dbReference type="EMBL" id="LKST01000002">
    <property type="protein sequence ID" value="KQB84545.1"/>
    <property type="molecule type" value="Genomic_DNA"/>
</dbReference>
<dbReference type="Gene3D" id="1.10.132.100">
    <property type="match status" value="1"/>
</dbReference>